<dbReference type="InterPro" id="IPR006597">
    <property type="entry name" value="Sel1-like"/>
</dbReference>
<comment type="caution">
    <text evidence="2">The sequence shown here is derived from an EMBL/GenBank/DDBJ whole genome shotgun (WGS) entry which is preliminary data.</text>
</comment>
<evidence type="ECO:0000313" key="3">
    <source>
        <dbReference type="Proteomes" id="UP001595621"/>
    </source>
</evidence>
<dbReference type="SMART" id="SM00671">
    <property type="entry name" value="SEL1"/>
    <property type="match status" value="3"/>
</dbReference>
<dbReference type="InterPro" id="IPR050767">
    <property type="entry name" value="Sel1_AlgK"/>
</dbReference>
<protein>
    <recommendedName>
        <fullName evidence="4">Sel1 repeat family protein</fullName>
    </recommendedName>
</protein>
<evidence type="ECO:0000256" key="1">
    <source>
        <dbReference type="SAM" id="SignalP"/>
    </source>
</evidence>
<dbReference type="PANTHER" id="PTHR11102">
    <property type="entry name" value="SEL-1-LIKE PROTEIN"/>
    <property type="match status" value="1"/>
</dbReference>
<reference evidence="3" key="1">
    <citation type="journal article" date="2019" name="Int. J. Syst. Evol. Microbiol.">
        <title>The Global Catalogue of Microorganisms (GCM) 10K type strain sequencing project: providing services to taxonomists for standard genome sequencing and annotation.</title>
        <authorList>
            <consortium name="The Broad Institute Genomics Platform"/>
            <consortium name="The Broad Institute Genome Sequencing Center for Infectious Disease"/>
            <person name="Wu L."/>
            <person name="Ma J."/>
        </authorList>
    </citation>
    <scope>NUCLEOTIDE SEQUENCE [LARGE SCALE GENOMIC DNA]</scope>
    <source>
        <strain evidence="3">KCTC 52277</strain>
    </source>
</reference>
<feature type="chain" id="PRO_5046634063" description="Sel1 repeat family protein" evidence="1">
    <location>
        <begin position="23"/>
        <end position="762"/>
    </location>
</feature>
<keyword evidence="3" id="KW-1185">Reference proteome</keyword>
<organism evidence="2 3">
    <name type="scientific">Shewanella submarina</name>
    <dbReference type="NCBI Taxonomy" id="2016376"/>
    <lineage>
        <taxon>Bacteria</taxon>
        <taxon>Pseudomonadati</taxon>
        <taxon>Pseudomonadota</taxon>
        <taxon>Gammaproteobacteria</taxon>
        <taxon>Alteromonadales</taxon>
        <taxon>Shewanellaceae</taxon>
        <taxon>Shewanella</taxon>
    </lineage>
</organism>
<name>A0ABV7GJA2_9GAMM</name>
<dbReference type="Gene3D" id="2.130.10.30">
    <property type="entry name" value="Regulator of chromosome condensation 1/beta-lactamase-inhibitor protein II"/>
    <property type="match status" value="1"/>
</dbReference>
<sequence>MFEKAVSRALLVYLLVSVVGCASIEEQQQKLDQQIEAYYQLENPTQAQRDEIKKELESTEHRSAWATAVLAGIYNHESATQEEKARVLPLYEQAIELGYRIPKTISFVANQHLKGTLPNADRVKGLHYLRLAANLENEWAKIQMATLYMEGAPDIKLPPLHKNASHYIAADHTNFMAWHCLNIYSYRLSKTCVEYLLAAENHDHQSRNVMLGLGVIYANGWQVEPNEQLAANYYSKAAELGLPQGRWLLTELYLNSDSHNEQQQGVALLQQIANQQDDYALSARARLAQYMFKQGQYSAAYEYASQAERSADVMYQLHQHYQQGLGVKADLDKAQAYLLSAANYGHTQAIFDLYSTAELKESVRRRFIEIAAQNHNQDAAVWMKDKAKEQPDHEQYLVWLTEAALLGDKESQQTIAQYYQFRFSNPAYAQNWQHSASDTGSNAAANNLSAIPSPIVPLPSGKLLDDGSFIIPEHHQLLPNGNNSVLQGNISHAWRTHCGWVIERKTGEVGVIVDTRQRDCIPSDQDLEPLLEFGVRDLTHNLAASTAILNNGQLISWGSRLLGGYLVDEALWQDKRAPSWEELLAIYHDLEKDVVSVSAMESSLLALTADGNIWQWGMNGGSYLIPGKYHQLLGGYISRDACGVTTTGGLNCWHQNKPMQPITLITQGVNTVRSAPRLGSAYGFVVMSISDEGQLAVWNIYYNMIDADQALMNDPEINSYTWSDLRPSGSEDQSMLATRSDGRTYRFYYPKNLDITRYRLER</sequence>
<dbReference type="Pfam" id="PF08238">
    <property type="entry name" value="Sel1"/>
    <property type="match status" value="3"/>
</dbReference>
<dbReference type="InterPro" id="IPR009091">
    <property type="entry name" value="RCC1/BLIP-II"/>
</dbReference>
<dbReference type="Gene3D" id="1.25.40.10">
    <property type="entry name" value="Tetratricopeptide repeat domain"/>
    <property type="match status" value="2"/>
</dbReference>
<dbReference type="Proteomes" id="UP001595621">
    <property type="component" value="Unassembled WGS sequence"/>
</dbReference>
<dbReference type="PROSITE" id="PS51257">
    <property type="entry name" value="PROKAR_LIPOPROTEIN"/>
    <property type="match status" value="1"/>
</dbReference>
<dbReference type="InterPro" id="IPR011990">
    <property type="entry name" value="TPR-like_helical_dom_sf"/>
</dbReference>
<evidence type="ECO:0000313" key="2">
    <source>
        <dbReference type="EMBL" id="MFC3140110.1"/>
    </source>
</evidence>
<dbReference type="PANTHER" id="PTHR11102:SF160">
    <property type="entry name" value="ERAD-ASSOCIATED E3 UBIQUITIN-PROTEIN LIGASE COMPONENT HRD3"/>
    <property type="match status" value="1"/>
</dbReference>
<dbReference type="SUPFAM" id="SSF50985">
    <property type="entry name" value="RCC1/BLIP-II"/>
    <property type="match status" value="1"/>
</dbReference>
<dbReference type="RefSeq" id="WP_248934048.1">
    <property type="nucleotide sequence ID" value="NZ_JAKILF010000001.1"/>
</dbReference>
<gene>
    <name evidence="2" type="ORF">ACFOE0_18275</name>
</gene>
<dbReference type="EMBL" id="JBHRTD010000018">
    <property type="protein sequence ID" value="MFC3140110.1"/>
    <property type="molecule type" value="Genomic_DNA"/>
</dbReference>
<accession>A0ABV7GJA2</accession>
<proteinExistence type="predicted"/>
<evidence type="ECO:0008006" key="4">
    <source>
        <dbReference type="Google" id="ProtNLM"/>
    </source>
</evidence>
<keyword evidence="1" id="KW-0732">Signal</keyword>
<feature type="signal peptide" evidence="1">
    <location>
        <begin position="1"/>
        <end position="22"/>
    </location>
</feature>
<dbReference type="SUPFAM" id="SSF81901">
    <property type="entry name" value="HCP-like"/>
    <property type="match status" value="2"/>
</dbReference>